<proteinExistence type="predicted"/>
<gene>
    <name evidence="2" type="ORF">AZ78_2834</name>
</gene>
<evidence type="ECO:0000313" key="2">
    <source>
        <dbReference type="EMBL" id="KWS05283.1"/>
    </source>
</evidence>
<feature type="region of interest" description="Disordered" evidence="1">
    <location>
        <begin position="78"/>
        <end position="114"/>
    </location>
</feature>
<evidence type="ECO:0000313" key="3">
    <source>
        <dbReference type="Proteomes" id="UP000023435"/>
    </source>
</evidence>
<name>A0A125MN32_9GAMM</name>
<evidence type="ECO:0000256" key="1">
    <source>
        <dbReference type="SAM" id="MobiDB-lite"/>
    </source>
</evidence>
<protein>
    <submittedName>
        <fullName evidence="2">Uncharacterized protein</fullName>
    </submittedName>
</protein>
<accession>A0A125MN32</accession>
<dbReference type="EMBL" id="JAJA02000001">
    <property type="protein sequence ID" value="KWS05283.1"/>
    <property type="molecule type" value="Genomic_DNA"/>
</dbReference>
<organism evidence="2 3">
    <name type="scientific">Lysobacter capsici AZ78</name>
    <dbReference type="NCBI Taxonomy" id="1444315"/>
    <lineage>
        <taxon>Bacteria</taxon>
        <taxon>Pseudomonadati</taxon>
        <taxon>Pseudomonadota</taxon>
        <taxon>Gammaproteobacteria</taxon>
        <taxon>Lysobacterales</taxon>
        <taxon>Lysobacteraceae</taxon>
        <taxon>Lysobacter</taxon>
    </lineage>
</organism>
<feature type="region of interest" description="Disordered" evidence="1">
    <location>
        <begin position="126"/>
        <end position="195"/>
    </location>
</feature>
<sequence length="195" mass="21369">MICGSRWRQRQRGVSRNGFYARARIGWAGEEQISPNPSLSKRGTAARWRGGFVGCLSASLKASGQIVDASSFDFAVAQAPRRRKSERTKDSTLIKRASDTSEASPHPKIPPRQTAHFAKGGRCLRHYTPSDDPAAPEDSLLLSPLLKPRADASPNETKIRRSSSARPTRANLASTSKTAPRQTAHFAKGGRRLRH</sequence>
<feature type="compositionally biased region" description="Polar residues" evidence="1">
    <location>
        <begin position="162"/>
        <end position="181"/>
    </location>
</feature>
<reference evidence="2 3" key="1">
    <citation type="journal article" date="2014" name="Genome Announc.">
        <title>Draft Genome Sequence of Lysobacter capsici AZ78, a Bacterium Antagonistic to Plant-Pathogenic Oomycetes.</title>
        <authorList>
            <person name="Puopolo G."/>
            <person name="Sonego P."/>
            <person name="Engelen K."/>
            <person name="Pertot I."/>
        </authorList>
    </citation>
    <scope>NUCLEOTIDE SEQUENCE [LARGE SCALE GENOMIC DNA]</scope>
    <source>
        <strain evidence="2 3">AZ78</strain>
    </source>
</reference>
<keyword evidence="3" id="KW-1185">Reference proteome</keyword>
<feature type="compositionally biased region" description="Basic and acidic residues" evidence="1">
    <location>
        <begin position="87"/>
        <end position="99"/>
    </location>
</feature>
<dbReference type="Proteomes" id="UP000023435">
    <property type="component" value="Unassembled WGS sequence"/>
</dbReference>
<dbReference type="AlphaFoldDB" id="A0A125MN32"/>
<comment type="caution">
    <text evidence="2">The sequence shown here is derived from an EMBL/GenBank/DDBJ whole genome shotgun (WGS) entry which is preliminary data.</text>
</comment>